<keyword evidence="4 11" id="KW-0812">Transmembrane</keyword>
<dbReference type="Proteomes" id="UP000785679">
    <property type="component" value="Unassembled WGS sequence"/>
</dbReference>
<dbReference type="AlphaFoldDB" id="A0A8J8NER0"/>
<feature type="transmembrane region" description="Helical" evidence="11">
    <location>
        <begin position="201"/>
        <end position="220"/>
    </location>
</feature>
<keyword evidence="8 11" id="KW-1133">Transmembrane helix</keyword>
<comment type="caution">
    <text evidence="12">The sequence shown here is derived from an EMBL/GenBank/DDBJ whole genome shotgun (WGS) entry which is preliminary data.</text>
</comment>
<dbReference type="GO" id="GO:0015031">
    <property type="term" value="P:protein transport"/>
    <property type="evidence" value="ECO:0007669"/>
    <property type="project" value="UniProtKB-KW"/>
</dbReference>
<dbReference type="EMBL" id="RRYP01019243">
    <property type="protein sequence ID" value="TNV73316.1"/>
    <property type="molecule type" value="Genomic_DNA"/>
</dbReference>
<sequence length="234" mass="27805">MNIFRFIADMLHLGAILILLYRIKKSRNCIECCAYFSFSVAMAVYRDMNYSRSHQQRVYRPFMQDSGTVPSCLLREVPRSFHVFFISSTAFIIYLMRYKKPFCTTYDAIGDDFPHLMVLLPAALVLTLIINSGWTAWEFTWSYSLWLESIAFIPQIVMLNKIRLIENITSHYVATLGLYRFFYILNWVYRYYVDDFYCWTQILSGVLQTGLYVDFLYYYFQSIRDGKPVIELPM</sequence>
<evidence type="ECO:0000256" key="3">
    <source>
        <dbReference type="ARBA" id="ARBA00022448"/>
    </source>
</evidence>
<feature type="transmembrane region" description="Helical" evidence="11">
    <location>
        <begin position="172"/>
        <end position="189"/>
    </location>
</feature>
<name>A0A8J8NER0_HALGN</name>
<accession>A0A8J8NER0</accession>
<keyword evidence="9 11" id="KW-0472">Membrane</keyword>
<dbReference type="GO" id="GO:0005789">
    <property type="term" value="C:endoplasmic reticulum membrane"/>
    <property type="evidence" value="ECO:0007669"/>
    <property type="project" value="UniProtKB-SubCell"/>
</dbReference>
<dbReference type="GO" id="GO:0046923">
    <property type="term" value="F:ER retention sequence binding"/>
    <property type="evidence" value="ECO:0007669"/>
    <property type="project" value="InterPro"/>
</dbReference>
<protein>
    <recommendedName>
        <fullName evidence="14">ER lumen protein-retaining receptor</fullName>
    </recommendedName>
</protein>
<evidence type="ECO:0000256" key="1">
    <source>
        <dbReference type="ARBA" id="ARBA00004477"/>
    </source>
</evidence>
<evidence type="ECO:0000256" key="9">
    <source>
        <dbReference type="ARBA" id="ARBA00023136"/>
    </source>
</evidence>
<comment type="subcellular location">
    <subcellularLocation>
        <location evidence="1">Endoplasmic reticulum membrane</location>
        <topology evidence="1">Multi-pass membrane protein</topology>
    </subcellularLocation>
</comment>
<dbReference type="OrthoDB" id="7694678at2759"/>
<keyword evidence="10" id="KW-0675">Receptor</keyword>
<evidence type="ECO:0000313" key="12">
    <source>
        <dbReference type="EMBL" id="TNV73316.1"/>
    </source>
</evidence>
<evidence type="ECO:0000256" key="6">
    <source>
        <dbReference type="ARBA" id="ARBA00022892"/>
    </source>
</evidence>
<proteinExistence type="inferred from homology"/>
<comment type="similarity">
    <text evidence="2">Belongs to the ERD2 family.</text>
</comment>
<dbReference type="InterPro" id="IPR000133">
    <property type="entry name" value="ER_ret_rcpt"/>
</dbReference>
<evidence type="ECO:0000256" key="5">
    <source>
        <dbReference type="ARBA" id="ARBA00022824"/>
    </source>
</evidence>
<organism evidence="12 13">
    <name type="scientific">Halteria grandinella</name>
    <dbReference type="NCBI Taxonomy" id="5974"/>
    <lineage>
        <taxon>Eukaryota</taxon>
        <taxon>Sar</taxon>
        <taxon>Alveolata</taxon>
        <taxon>Ciliophora</taxon>
        <taxon>Intramacronucleata</taxon>
        <taxon>Spirotrichea</taxon>
        <taxon>Stichotrichia</taxon>
        <taxon>Sporadotrichida</taxon>
        <taxon>Halteriidae</taxon>
        <taxon>Halteria</taxon>
    </lineage>
</organism>
<evidence type="ECO:0000256" key="8">
    <source>
        <dbReference type="ARBA" id="ARBA00022989"/>
    </source>
</evidence>
<keyword evidence="13" id="KW-1185">Reference proteome</keyword>
<dbReference type="GO" id="GO:0006621">
    <property type="term" value="P:protein retention in ER lumen"/>
    <property type="evidence" value="ECO:0007669"/>
    <property type="project" value="InterPro"/>
</dbReference>
<gene>
    <name evidence="12" type="ORF">FGO68_gene15106</name>
</gene>
<dbReference type="GO" id="GO:0016192">
    <property type="term" value="P:vesicle-mediated transport"/>
    <property type="evidence" value="ECO:0007669"/>
    <property type="project" value="UniProtKB-KW"/>
</dbReference>
<evidence type="ECO:0000256" key="10">
    <source>
        <dbReference type="ARBA" id="ARBA00023170"/>
    </source>
</evidence>
<dbReference type="PRINTS" id="PR00660">
    <property type="entry name" value="ERLUMENR"/>
</dbReference>
<dbReference type="Pfam" id="PF00810">
    <property type="entry name" value="ER_lumen_recept"/>
    <property type="match status" value="1"/>
</dbReference>
<reference evidence="12" key="1">
    <citation type="submission" date="2019-06" db="EMBL/GenBank/DDBJ databases">
        <authorList>
            <person name="Zheng W."/>
        </authorList>
    </citation>
    <scope>NUCLEOTIDE SEQUENCE</scope>
    <source>
        <strain evidence="12">QDHG01</strain>
    </source>
</reference>
<feature type="transmembrane region" description="Helical" evidence="11">
    <location>
        <begin position="80"/>
        <end position="96"/>
    </location>
</feature>
<evidence type="ECO:0000256" key="7">
    <source>
        <dbReference type="ARBA" id="ARBA00022927"/>
    </source>
</evidence>
<evidence type="ECO:0000256" key="11">
    <source>
        <dbReference type="SAM" id="Phobius"/>
    </source>
</evidence>
<evidence type="ECO:0000313" key="13">
    <source>
        <dbReference type="Proteomes" id="UP000785679"/>
    </source>
</evidence>
<keyword evidence="7" id="KW-0653">Protein transport</keyword>
<keyword evidence="3" id="KW-0813">Transport</keyword>
<evidence type="ECO:0008006" key="14">
    <source>
        <dbReference type="Google" id="ProtNLM"/>
    </source>
</evidence>
<evidence type="ECO:0000256" key="4">
    <source>
        <dbReference type="ARBA" id="ARBA00022692"/>
    </source>
</evidence>
<evidence type="ECO:0000256" key="2">
    <source>
        <dbReference type="ARBA" id="ARBA00010120"/>
    </source>
</evidence>
<dbReference type="PANTHER" id="PTHR10585">
    <property type="entry name" value="ER LUMEN PROTEIN RETAINING RECEPTOR"/>
    <property type="match status" value="1"/>
</dbReference>
<keyword evidence="6" id="KW-0931">ER-Golgi transport</keyword>
<keyword evidence="5" id="KW-0256">Endoplasmic reticulum</keyword>
<feature type="transmembrane region" description="Helical" evidence="11">
    <location>
        <begin position="116"/>
        <end position="137"/>
    </location>
</feature>